<dbReference type="VEuPathDB" id="TriTrypDB:LpyrH10_21_0320"/>
<evidence type="ECO:0000256" key="1">
    <source>
        <dbReference type="SAM" id="MobiDB-lite"/>
    </source>
</evidence>
<feature type="compositionally biased region" description="Low complexity" evidence="1">
    <location>
        <begin position="66"/>
        <end position="79"/>
    </location>
</feature>
<dbReference type="OMA" id="YWRAVEC"/>
<evidence type="ECO:0008006" key="4">
    <source>
        <dbReference type="Google" id="ProtNLM"/>
    </source>
</evidence>
<evidence type="ECO:0000313" key="2">
    <source>
        <dbReference type="EMBL" id="KPA76127.1"/>
    </source>
</evidence>
<comment type="caution">
    <text evidence="2">The sequence shown here is derived from an EMBL/GenBank/DDBJ whole genome shotgun (WGS) entry which is preliminary data.</text>
</comment>
<organism evidence="2 3">
    <name type="scientific">Leptomonas pyrrhocoris</name>
    <name type="common">Firebug parasite</name>
    <dbReference type="NCBI Taxonomy" id="157538"/>
    <lineage>
        <taxon>Eukaryota</taxon>
        <taxon>Discoba</taxon>
        <taxon>Euglenozoa</taxon>
        <taxon>Kinetoplastea</taxon>
        <taxon>Metakinetoplastina</taxon>
        <taxon>Trypanosomatida</taxon>
        <taxon>Trypanosomatidae</taxon>
        <taxon>Leishmaniinae</taxon>
        <taxon>Leptomonas</taxon>
    </lineage>
</organism>
<feature type="region of interest" description="Disordered" evidence="1">
    <location>
        <begin position="765"/>
        <end position="1116"/>
    </location>
</feature>
<dbReference type="Proteomes" id="UP000037923">
    <property type="component" value="Unassembled WGS sequence"/>
</dbReference>
<dbReference type="RefSeq" id="XP_015654566.1">
    <property type="nucleotide sequence ID" value="XM_015806695.1"/>
</dbReference>
<feature type="compositionally biased region" description="Polar residues" evidence="1">
    <location>
        <begin position="950"/>
        <end position="962"/>
    </location>
</feature>
<feature type="compositionally biased region" description="Low complexity" evidence="1">
    <location>
        <begin position="113"/>
        <end position="122"/>
    </location>
</feature>
<name>A0A0M9FUC1_LEPPY</name>
<reference evidence="2 3" key="1">
    <citation type="submission" date="2015-07" db="EMBL/GenBank/DDBJ databases">
        <title>High-quality genome of monoxenous trypanosomatid Leptomonas pyrrhocoris.</title>
        <authorList>
            <person name="Flegontov P."/>
            <person name="Butenko A."/>
            <person name="Firsov S."/>
            <person name="Vlcek C."/>
            <person name="Logacheva M.D."/>
            <person name="Field M."/>
            <person name="Filatov D."/>
            <person name="Flegontova O."/>
            <person name="Gerasimov E."/>
            <person name="Jackson A.P."/>
            <person name="Kelly S."/>
            <person name="Opperdoes F."/>
            <person name="O'Reilly A."/>
            <person name="Votypka J."/>
            <person name="Yurchenko V."/>
            <person name="Lukes J."/>
        </authorList>
    </citation>
    <scope>NUCLEOTIDE SEQUENCE [LARGE SCALE GENOMIC DNA]</scope>
    <source>
        <strain evidence="2">H10</strain>
    </source>
</reference>
<feature type="compositionally biased region" description="Basic and acidic residues" evidence="1">
    <location>
        <begin position="829"/>
        <end position="840"/>
    </location>
</feature>
<proteinExistence type="predicted"/>
<feature type="compositionally biased region" description="Low complexity" evidence="1">
    <location>
        <begin position="597"/>
        <end position="618"/>
    </location>
</feature>
<feature type="region of interest" description="Disordered" evidence="1">
    <location>
        <begin position="520"/>
        <end position="649"/>
    </location>
</feature>
<feature type="compositionally biased region" description="Low complexity" evidence="1">
    <location>
        <begin position="629"/>
        <end position="641"/>
    </location>
</feature>
<feature type="compositionally biased region" description="Acidic residues" evidence="1">
    <location>
        <begin position="90"/>
        <end position="109"/>
    </location>
</feature>
<accession>A0A0M9FUC1</accession>
<feature type="region of interest" description="Disordered" evidence="1">
    <location>
        <begin position="66"/>
        <end position="162"/>
    </location>
</feature>
<dbReference type="OrthoDB" id="244476at2759"/>
<sequence length="1116" mass="118625">MFVFELSTVTPCGSAAYYSLVIRDPYVLGNCPEADIAIAHDGISDEHVSLTVLHAHEAAKEVEAATRAAADGDAATATTNSDRAGKLRYEEEDEEAEAEEQDQEREEDVPGLAAAAAAATTADEGDGDEHHNGAAAGGSDVEDNVLMDTPPDKSMEEEEKAAAAAAAAAAADEDNAARAPFLSGDHLVVRVTALPTKGSGDVRIGNVFLQPGDSVLVRDGDTLFLGDGVSGTFHYRPLMVSLEVGAYPDDYVSDLRRMFDQLGATFVDEPIPSIEVPHVPVGQLHCAEELNDSTSCLAALTYGYSVVHPTYVFEWFAAVSRRAAAPLNTLPSPSRFEVPVRCTMHPTTTMYVRPESDTCPFSLYPIPSTAMTNRSRAELFAGRVFFFFTDAAATRYWRAVEDCGGAVYGPGDVEAAKEAVRRLVDAQQSAGVSSPRLPSSFYIIIDNTAEAVLLNSGLAAASPELLAFMDDAGNACGAANLCVMGDHSLFTALLSNRFNEEPVLLTSGVPGAATPGCNDAADNLADGGHGAGGAAPVSARTPRSSYSPRYHSMCGPGSEQHGGGGGSTTARSASCVSAREQDRRNSLLPRSANRTPSRSQMRSYSRQQARSASMRSAQNDGMPDGYEAGSHSGRSGSVSSRQGRRHLVPTVAEGEMRSFAEDFDMVRVRIYAFLVREEPKLDTAIATYHRNLYVNIDGMEYALEIKAQAEDFMERVDDLLADPACHGAYTDSLRRFWRDCSDMDVKAQHLLHYWDRRFPATALPRRVRSARRASSRQSPASRSMTPRGFAVATANSPAPVNGPMGRRDGGGVSAVDGHAAATATTAASRDPEDVRAHRELYTSPEAAVRLQAEDRTEEPPLPQRPAEQVVGAGLNGVAPSPPPPRGCSTSSRQSRRRSLTPRSPPASHAGGRSAHAVPIDQRPPWVGNWAEESENAEGKAAGDEQPQPPSATTAEAYTSPQRKTPRAVQRTPAGDVAKYAPNVVRARSSGRSTSRPRRPAAEQSQQSGEEGSAVKAQDVAAASATKKAEGAAAQEEAESQVRTAPAPTPQPAPAAKPRKAATPSFRKPRAKSAAATKRSTEQNGGATNGRAAGQGRRTSLADSQSEKLRSCPPWKY</sequence>
<dbReference type="GeneID" id="26908181"/>
<dbReference type="AlphaFoldDB" id="A0A0M9FUC1"/>
<dbReference type="EMBL" id="LGTL01000021">
    <property type="protein sequence ID" value="KPA76127.1"/>
    <property type="molecule type" value="Genomic_DNA"/>
</dbReference>
<feature type="compositionally biased region" description="Basic residues" evidence="1">
    <location>
        <begin position="765"/>
        <end position="774"/>
    </location>
</feature>
<evidence type="ECO:0000313" key="3">
    <source>
        <dbReference type="Proteomes" id="UP000037923"/>
    </source>
</evidence>
<keyword evidence="3" id="KW-1185">Reference proteome</keyword>
<protein>
    <recommendedName>
        <fullName evidence="4">FHA domain-containing protein</fullName>
    </recommendedName>
</protein>
<feature type="compositionally biased region" description="Low complexity" evidence="1">
    <location>
        <begin position="1013"/>
        <end position="1045"/>
    </location>
</feature>
<gene>
    <name evidence="2" type="ORF">ABB37_07896</name>
</gene>